<protein>
    <submittedName>
        <fullName evidence="4">NTP transferase domain-containing protein</fullName>
    </submittedName>
</protein>
<dbReference type="Proteomes" id="UP000460290">
    <property type="component" value="Unassembled WGS sequence"/>
</dbReference>
<feature type="domain" description="Nucleotidyl transferase" evidence="3">
    <location>
        <begin position="14"/>
        <end position="154"/>
    </location>
</feature>
<organism evidence="4 5">
    <name type="scientific">Pontixanthobacter aestiaquae</name>
    <dbReference type="NCBI Taxonomy" id="1509367"/>
    <lineage>
        <taxon>Bacteria</taxon>
        <taxon>Pseudomonadati</taxon>
        <taxon>Pseudomonadota</taxon>
        <taxon>Alphaproteobacteria</taxon>
        <taxon>Sphingomonadales</taxon>
        <taxon>Erythrobacteraceae</taxon>
        <taxon>Pontixanthobacter</taxon>
    </lineage>
</organism>
<name>A0A844Z830_9SPHN</name>
<dbReference type="OrthoDB" id="9788272at2"/>
<dbReference type="AlphaFoldDB" id="A0A844Z830"/>
<evidence type="ECO:0000256" key="2">
    <source>
        <dbReference type="ARBA" id="ARBA00022695"/>
    </source>
</evidence>
<keyword evidence="2" id="KW-0548">Nucleotidyltransferase</keyword>
<proteinExistence type="predicted"/>
<dbReference type="PANTHER" id="PTHR43584">
    <property type="entry name" value="NUCLEOTIDYL TRANSFERASE"/>
    <property type="match status" value="1"/>
</dbReference>
<evidence type="ECO:0000259" key="3">
    <source>
        <dbReference type="Pfam" id="PF00483"/>
    </source>
</evidence>
<dbReference type="CDD" id="cd06422">
    <property type="entry name" value="NTP_transferase_like_1"/>
    <property type="match status" value="1"/>
</dbReference>
<evidence type="ECO:0000313" key="4">
    <source>
        <dbReference type="EMBL" id="MXO83396.1"/>
    </source>
</evidence>
<evidence type="ECO:0000313" key="5">
    <source>
        <dbReference type="Proteomes" id="UP000460290"/>
    </source>
</evidence>
<dbReference type="GO" id="GO:0016779">
    <property type="term" value="F:nucleotidyltransferase activity"/>
    <property type="evidence" value="ECO:0007669"/>
    <property type="project" value="UniProtKB-KW"/>
</dbReference>
<reference evidence="4 5" key="1">
    <citation type="submission" date="2019-12" db="EMBL/GenBank/DDBJ databases">
        <title>Genomic-based taxomic classification of the family Erythrobacteraceae.</title>
        <authorList>
            <person name="Xu L."/>
        </authorList>
    </citation>
    <scope>NUCLEOTIDE SEQUENCE [LARGE SCALE GENOMIC DNA]</scope>
    <source>
        <strain evidence="4 5">KCTC 42006</strain>
    </source>
</reference>
<gene>
    <name evidence="4" type="ORF">GRI35_08470</name>
</gene>
<evidence type="ECO:0000256" key="1">
    <source>
        <dbReference type="ARBA" id="ARBA00022679"/>
    </source>
</evidence>
<dbReference type="InterPro" id="IPR005835">
    <property type="entry name" value="NTP_transferase_dom"/>
</dbReference>
<comment type="caution">
    <text evidence="4">The sequence shown here is derived from an EMBL/GenBank/DDBJ whole genome shotgun (WGS) entry which is preliminary data.</text>
</comment>
<dbReference type="InterPro" id="IPR050065">
    <property type="entry name" value="GlmU-like"/>
</dbReference>
<accession>A0A844Z830</accession>
<dbReference type="InterPro" id="IPR029044">
    <property type="entry name" value="Nucleotide-diphossugar_trans"/>
</dbReference>
<dbReference type="Gene3D" id="3.90.550.10">
    <property type="entry name" value="Spore Coat Polysaccharide Biosynthesis Protein SpsA, Chain A"/>
    <property type="match status" value="1"/>
</dbReference>
<dbReference type="RefSeq" id="WP_160613749.1">
    <property type="nucleotide sequence ID" value="NZ_JAUFQM010000001.1"/>
</dbReference>
<keyword evidence="1 4" id="KW-0808">Transferase</keyword>
<sequence length="243" mass="26831">MSKTAQTKLASDTAMIMAAGMGKRMRPLTASQPKPLVRVAGKPLIDHALDRLEAGGVTRAVVNVHYLADALEAHVAERASPKVVISDERDTLLETGGGMVKAQSQLPDPFFCLNADNIWLDGPRDAFHDLSKRWNPDEMDALLLLVPHARAANFRGKGDFHMDATGRVSRRRSGRIAPFIYTGIQLVSHRLLREVPEGKFSTNILWNRAIEEGRLFGSSFTGHWFEVGTPEAIKPTEEALRRG</sequence>
<dbReference type="SUPFAM" id="SSF53448">
    <property type="entry name" value="Nucleotide-diphospho-sugar transferases"/>
    <property type="match status" value="1"/>
</dbReference>
<dbReference type="PANTHER" id="PTHR43584:SF8">
    <property type="entry name" value="N-ACETYLMURAMATE ALPHA-1-PHOSPHATE URIDYLYLTRANSFERASE"/>
    <property type="match status" value="1"/>
</dbReference>
<dbReference type="EMBL" id="WTYZ01000001">
    <property type="protein sequence ID" value="MXO83396.1"/>
    <property type="molecule type" value="Genomic_DNA"/>
</dbReference>
<keyword evidence="5" id="KW-1185">Reference proteome</keyword>
<dbReference type="Pfam" id="PF00483">
    <property type="entry name" value="NTP_transferase"/>
    <property type="match status" value="1"/>
</dbReference>